<reference evidence="9 10" key="1">
    <citation type="journal article" date="2018" name="Sci. Rep.">
        <title>Comparative analysis of the Pocillopora damicornis genome highlights role of immune system in coral evolution.</title>
        <authorList>
            <person name="Cunning R."/>
            <person name="Bay R.A."/>
            <person name="Gillette P."/>
            <person name="Baker A.C."/>
            <person name="Traylor-Knowles N."/>
        </authorList>
    </citation>
    <scope>NUCLEOTIDE SEQUENCE [LARGE SCALE GENOMIC DNA]</scope>
    <source>
        <strain evidence="9">RSMAS</strain>
        <tissue evidence="9">Whole animal</tissue>
    </source>
</reference>
<evidence type="ECO:0000256" key="8">
    <source>
        <dbReference type="SAM" id="MobiDB-lite"/>
    </source>
</evidence>
<evidence type="ECO:0000256" key="4">
    <source>
        <dbReference type="ARBA" id="ARBA00022448"/>
    </source>
</evidence>
<evidence type="ECO:0000256" key="1">
    <source>
        <dbReference type="ARBA" id="ARBA00004395"/>
    </source>
</evidence>
<dbReference type="PANTHER" id="PTHR31658:SF0">
    <property type="entry name" value="CONSERVED OLIGOMERIC GOLGI COMPLEX SUBUNIT 1"/>
    <property type="match status" value="1"/>
</dbReference>
<sequence length="666" mass="74642">MATARSSTSSKGTTPVSPLSPRHGNSKTISWDAEVDSDALFSNHTVEEIRAVEHKTRGDIEQKKEDLRLMIMNFVQDIQKQCKDLHVSHKCYGVGGSQASSTTDRIPSQSKSGFYGIASQMKLLVDTPEKVLLGQSGHVWSALERKQYLKAAQLYLFSRHIVSLLHIDTGDTSAPKLLSSFPILPKQWAAISHFKDSILQGSHGLLKDAAQTEEMLAESLCAILLLEESSPRQVLSEFILARKATLQEIFHPYQHGYRPHVRVFPSLISKKNIQQNCAEWISMCIKDVTAAVSNLLKYVGSLKGLASIRDAVWDLLNQTSAASGDCTLDWSAVCNSILGRDLSIWNEFLQSPFLSRAQDILRSLFDATMSSCKNMITNTLDEISDHNTNTDLNVLWERDIAMYVWQECSNDVPRTVWRGSQANNAANNEQESGLALKARVCTPAVQRLCKAVDEKLAAILEDAQHFMFDVQKVSGPDLTKRTPVRKAFELSLLNKNKTTSEETEPFDRFGTAGEIQSFLRETCFSAFSQLLQYIDDIVTNLTSKLKLEPEELPKNKSKSRLKELYKISRSRFCLKASKHTERFTTEYPPELRRVLGLIDSTDMIVLFLGRLCHSFTEQCSNIKLVMEGQATETKGRATPRKSSSSSKKKVSVNVDNGFRDDWPSTT</sequence>
<dbReference type="GO" id="GO:0015031">
    <property type="term" value="P:protein transport"/>
    <property type="evidence" value="ECO:0007669"/>
    <property type="project" value="UniProtKB-KW"/>
</dbReference>
<evidence type="ECO:0000256" key="7">
    <source>
        <dbReference type="ARBA" id="ARBA00023136"/>
    </source>
</evidence>
<feature type="compositionally biased region" description="Basic and acidic residues" evidence="8">
    <location>
        <begin position="657"/>
        <end position="666"/>
    </location>
</feature>
<evidence type="ECO:0000256" key="5">
    <source>
        <dbReference type="ARBA" id="ARBA00022927"/>
    </source>
</evidence>
<evidence type="ECO:0000313" key="9">
    <source>
        <dbReference type="EMBL" id="RMX45089.1"/>
    </source>
</evidence>
<dbReference type="GO" id="GO:0000139">
    <property type="term" value="C:Golgi membrane"/>
    <property type="evidence" value="ECO:0007669"/>
    <property type="project" value="UniProtKB-SubCell"/>
</dbReference>
<evidence type="ECO:0000313" key="10">
    <source>
        <dbReference type="Proteomes" id="UP000275408"/>
    </source>
</evidence>
<feature type="compositionally biased region" description="Polar residues" evidence="8">
    <location>
        <begin position="1"/>
        <end position="17"/>
    </location>
</feature>
<dbReference type="GO" id="GO:0006891">
    <property type="term" value="P:intra-Golgi vesicle-mediated transport"/>
    <property type="evidence" value="ECO:0007669"/>
    <property type="project" value="InterPro"/>
</dbReference>
<comment type="subcellular location">
    <subcellularLocation>
        <location evidence="1">Golgi apparatus membrane</location>
        <topology evidence="1">Peripheral membrane protein</topology>
    </subcellularLocation>
</comment>
<keyword evidence="7" id="KW-0472">Membrane</keyword>
<dbReference type="Proteomes" id="UP000275408">
    <property type="component" value="Unassembled WGS sequence"/>
</dbReference>
<keyword evidence="5" id="KW-0653">Protein transport</keyword>
<dbReference type="OrthoDB" id="46189at2759"/>
<dbReference type="InterPro" id="IPR033370">
    <property type="entry name" value="COG1"/>
</dbReference>
<dbReference type="GO" id="GO:0017119">
    <property type="term" value="C:Golgi transport complex"/>
    <property type="evidence" value="ECO:0007669"/>
    <property type="project" value="InterPro"/>
</dbReference>
<accession>A0A3M6TUY1</accession>
<comment type="caution">
    <text evidence="9">The sequence shown here is derived from an EMBL/GenBank/DDBJ whole genome shotgun (WGS) entry which is preliminary data.</text>
</comment>
<dbReference type="STRING" id="46731.A0A3M6TUY1"/>
<dbReference type="PANTHER" id="PTHR31658">
    <property type="entry name" value="CONSERVED OLIGOMERIC GOLGI COMPLEX SUBUNIT 1"/>
    <property type="match status" value="1"/>
</dbReference>
<keyword evidence="6" id="KW-0333">Golgi apparatus</keyword>
<keyword evidence="10" id="KW-1185">Reference proteome</keyword>
<dbReference type="AlphaFoldDB" id="A0A3M6TUY1"/>
<feature type="region of interest" description="Disordered" evidence="8">
    <location>
        <begin position="630"/>
        <end position="666"/>
    </location>
</feature>
<protein>
    <recommendedName>
        <fullName evidence="3">Conserved oligomeric Golgi complex subunit 1</fullName>
    </recommendedName>
</protein>
<organism evidence="9 10">
    <name type="scientific">Pocillopora damicornis</name>
    <name type="common">Cauliflower coral</name>
    <name type="synonym">Millepora damicornis</name>
    <dbReference type="NCBI Taxonomy" id="46731"/>
    <lineage>
        <taxon>Eukaryota</taxon>
        <taxon>Metazoa</taxon>
        <taxon>Cnidaria</taxon>
        <taxon>Anthozoa</taxon>
        <taxon>Hexacorallia</taxon>
        <taxon>Scleractinia</taxon>
        <taxon>Astrocoeniina</taxon>
        <taxon>Pocilloporidae</taxon>
        <taxon>Pocillopora</taxon>
    </lineage>
</organism>
<name>A0A3M6TUY1_POCDA</name>
<evidence type="ECO:0000256" key="2">
    <source>
        <dbReference type="ARBA" id="ARBA00006653"/>
    </source>
</evidence>
<keyword evidence="4" id="KW-0813">Transport</keyword>
<feature type="region of interest" description="Disordered" evidence="8">
    <location>
        <begin position="1"/>
        <end position="29"/>
    </location>
</feature>
<evidence type="ECO:0000256" key="3">
    <source>
        <dbReference type="ARBA" id="ARBA00020978"/>
    </source>
</evidence>
<dbReference type="EMBL" id="RCHS01002885">
    <property type="protein sequence ID" value="RMX45089.1"/>
    <property type="molecule type" value="Genomic_DNA"/>
</dbReference>
<gene>
    <name evidence="9" type="ORF">pdam_00014033</name>
</gene>
<evidence type="ECO:0000256" key="6">
    <source>
        <dbReference type="ARBA" id="ARBA00023034"/>
    </source>
</evidence>
<comment type="similarity">
    <text evidence="2">Belongs to the COG1 family.</text>
</comment>
<proteinExistence type="inferred from homology"/>